<dbReference type="AlphaFoldDB" id="A0AAU9XVW4"/>
<dbReference type="Proteomes" id="UP001159428">
    <property type="component" value="Unassembled WGS sequence"/>
</dbReference>
<sequence length="76" mass="8748">MSIFSGMTALKIRVRSFCDLVVSLRCRLLEMKQQCHQDFTPLVFIRYKATQKAMDTLRALLDIAKVLGICYLYASL</sequence>
<organism evidence="1 2">
    <name type="scientific">Pocillopora meandrina</name>
    <dbReference type="NCBI Taxonomy" id="46732"/>
    <lineage>
        <taxon>Eukaryota</taxon>
        <taxon>Metazoa</taxon>
        <taxon>Cnidaria</taxon>
        <taxon>Anthozoa</taxon>
        <taxon>Hexacorallia</taxon>
        <taxon>Scleractinia</taxon>
        <taxon>Astrocoeniina</taxon>
        <taxon>Pocilloporidae</taxon>
        <taxon>Pocillopora</taxon>
    </lineage>
</organism>
<comment type="caution">
    <text evidence="1">The sequence shown here is derived from an EMBL/GenBank/DDBJ whole genome shotgun (WGS) entry which is preliminary data.</text>
</comment>
<evidence type="ECO:0000313" key="2">
    <source>
        <dbReference type="Proteomes" id="UP001159428"/>
    </source>
</evidence>
<evidence type="ECO:0000313" key="1">
    <source>
        <dbReference type="EMBL" id="CAH3159609.1"/>
    </source>
</evidence>
<proteinExistence type="predicted"/>
<protein>
    <submittedName>
        <fullName evidence="1">Uncharacterized protein</fullName>
    </submittedName>
</protein>
<dbReference type="EMBL" id="CALNXJ010000072">
    <property type="protein sequence ID" value="CAH3159609.1"/>
    <property type="molecule type" value="Genomic_DNA"/>
</dbReference>
<gene>
    <name evidence="1" type="ORF">PMEA_00032040</name>
</gene>
<reference evidence="1 2" key="1">
    <citation type="submission" date="2022-05" db="EMBL/GenBank/DDBJ databases">
        <authorList>
            <consortium name="Genoscope - CEA"/>
            <person name="William W."/>
        </authorList>
    </citation>
    <scope>NUCLEOTIDE SEQUENCE [LARGE SCALE GENOMIC DNA]</scope>
</reference>
<keyword evidence="2" id="KW-1185">Reference proteome</keyword>
<name>A0AAU9XVW4_9CNID</name>
<accession>A0AAU9XVW4</accession>